<feature type="compositionally biased region" description="Acidic residues" evidence="1">
    <location>
        <begin position="407"/>
        <end position="421"/>
    </location>
</feature>
<organism evidence="2 3">
    <name type="scientific">Rhizoctonia solani</name>
    <dbReference type="NCBI Taxonomy" id="456999"/>
    <lineage>
        <taxon>Eukaryota</taxon>
        <taxon>Fungi</taxon>
        <taxon>Dikarya</taxon>
        <taxon>Basidiomycota</taxon>
        <taxon>Agaricomycotina</taxon>
        <taxon>Agaricomycetes</taxon>
        <taxon>Cantharellales</taxon>
        <taxon>Ceratobasidiaceae</taxon>
        <taxon>Rhizoctonia</taxon>
    </lineage>
</organism>
<dbReference type="Proteomes" id="UP000663853">
    <property type="component" value="Unassembled WGS sequence"/>
</dbReference>
<accession>A0A8H3HBG2</accession>
<name>A0A8H3HBG2_9AGAM</name>
<feature type="compositionally biased region" description="Basic and acidic residues" evidence="1">
    <location>
        <begin position="463"/>
        <end position="483"/>
    </location>
</feature>
<protein>
    <submittedName>
        <fullName evidence="2">Uncharacterized protein</fullName>
    </submittedName>
</protein>
<sequence length="589" mass="63871">MVAATGLTTPLDQWVCAKARTARLEMLLRSHGSGAQKDYTNLNIDDALPLLSHACKTSFGDLTALEFSMRSSQGPLAYSAVLTITGPDEIGIEFPNSGNHATQLQAKMHAAYKAILGGAIGYITQSAGPITPELNEFPIDTPASPKHTPRRVHQNTYSDTANSVTRSLKQGKKPRGVRAKTAPDALNLINTFLQRVYHDHKTTMPKSSQEWEVVYYGGGTTARLTIRLPSGSSRSYGDLPGRPSEPGKVPKIYPSAAAAKKDVANGALKAGVLEFIKFDKPEGTTLSQPTSPTVTKVPARDPLSRYVAYDPSMAVPATGANSIPIAGIASTSANSLPSPPPLSEFVSEESTPTQNVGPVPPLEQVLSFAEDIPRHTTPLHLNQSPSPIDDMEVVDELLGPASFSNTESDEHEEEEEVDELNSSECGNDGALSEGRSEPMELDSETGTPPKEISVNHPGNKVSPPRDDPEPGDEPSHKKQRTEPPESPIEEPNQKPNQELDRQEPKAMVGTSYSNILSEFCFEHGHAQPQVTYQRNFEHSKAEGPVMYNVSISLGASRFELSKQYESIELAEEKLSKRILRQFGIRAKKI</sequence>
<feature type="region of interest" description="Disordered" evidence="1">
    <location>
        <begin position="140"/>
        <end position="178"/>
    </location>
</feature>
<dbReference type="AlphaFoldDB" id="A0A8H3HBG2"/>
<feature type="compositionally biased region" description="Polar residues" evidence="1">
    <location>
        <begin position="154"/>
        <end position="168"/>
    </location>
</feature>
<evidence type="ECO:0000313" key="3">
    <source>
        <dbReference type="Proteomes" id="UP000663853"/>
    </source>
</evidence>
<feature type="region of interest" description="Disordered" evidence="1">
    <location>
        <begin position="333"/>
        <end position="360"/>
    </location>
</feature>
<reference evidence="2" key="1">
    <citation type="submission" date="2021-01" db="EMBL/GenBank/DDBJ databases">
        <authorList>
            <person name="Kaushik A."/>
        </authorList>
    </citation>
    <scope>NUCLEOTIDE SEQUENCE</scope>
    <source>
        <strain evidence="2">AG6-10EEA</strain>
    </source>
</reference>
<evidence type="ECO:0000256" key="1">
    <source>
        <dbReference type="SAM" id="MobiDB-lite"/>
    </source>
</evidence>
<comment type="caution">
    <text evidence="2">The sequence shown here is derived from an EMBL/GenBank/DDBJ whole genome shotgun (WGS) entry which is preliminary data.</text>
</comment>
<gene>
    <name evidence="2" type="ORF">RDB_LOCUS109072</name>
</gene>
<feature type="region of interest" description="Disordered" evidence="1">
    <location>
        <begin position="376"/>
        <end position="507"/>
    </location>
</feature>
<feature type="compositionally biased region" description="Basic residues" evidence="1">
    <location>
        <begin position="169"/>
        <end position="178"/>
    </location>
</feature>
<dbReference type="EMBL" id="CAJMXA010003490">
    <property type="protein sequence ID" value="CAE6498087.1"/>
    <property type="molecule type" value="Genomic_DNA"/>
</dbReference>
<proteinExistence type="predicted"/>
<evidence type="ECO:0000313" key="2">
    <source>
        <dbReference type="EMBL" id="CAE6498087.1"/>
    </source>
</evidence>